<dbReference type="Proteomes" id="UP000680206">
    <property type="component" value="Unassembled WGS sequence"/>
</dbReference>
<dbReference type="EMBL" id="JAGEPF010000012">
    <property type="protein sequence ID" value="MBO2459801.1"/>
    <property type="molecule type" value="Genomic_DNA"/>
</dbReference>
<evidence type="ECO:0000313" key="3">
    <source>
        <dbReference type="Proteomes" id="UP000680206"/>
    </source>
</evidence>
<accession>A0ABS3RT34</accession>
<feature type="transmembrane region" description="Helical" evidence="1">
    <location>
        <begin position="12"/>
        <end position="35"/>
    </location>
</feature>
<comment type="caution">
    <text evidence="2">The sequence shown here is derived from an EMBL/GenBank/DDBJ whole genome shotgun (WGS) entry which is preliminary data.</text>
</comment>
<sequence>MVVSTRPSLAWVIAAAAATVILAVVGGVLFPAVLMRDPSRRRDARKVLRLLLNCIVELLGSQRGPEGRR</sequence>
<evidence type="ECO:0000313" key="2">
    <source>
        <dbReference type="EMBL" id="MBO2459801.1"/>
    </source>
</evidence>
<keyword evidence="1" id="KW-0812">Transmembrane</keyword>
<dbReference type="RefSeq" id="WP_208242801.1">
    <property type="nucleotide sequence ID" value="NZ_JAGEPF010000012.1"/>
</dbReference>
<gene>
    <name evidence="2" type="ORF">J4709_19665</name>
</gene>
<keyword evidence="1" id="KW-0472">Membrane</keyword>
<reference evidence="2 3" key="1">
    <citation type="submission" date="2021-03" db="EMBL/GenBank/DDBJ databases">
        <title>Actinomadura violae sp. nov., isolated from lichen in Thailand.</title>
        <authorList>
            <person name="Kanchanasin P."/>
            <person name="Saeng-In P."/>
            <person name="Phongsopitanun W."/>
            <person name="Yuki M."/>
            <person name="Kudo T."/>
            <person name="Ohkuma M."/>
            <person name="Tanasupawat S."/>
        </authorList>
    </citation>
    <scope>NUCLEOTIDE SEQUENCE [LARGE SCALE GENOMIC DNA]</scope>
    <source>
        <strain evidence="2 3">LCR2-06</strain>
    </source>
</reference>
<organism evidence="2 3">
    <name type="scientific">Actinomadura violacea</name>
    <dbReference type="NCBI Taxonomy" id="2819934"/>
    <lineage>
        <taxon>Bacteria</taxon>
        <taxon>Bacillati</taxon>
        <taxon>Actinomycetota</taxon>
        <taxon>Actinomycetes</taxon>
        <taxon>Streptosporangiales</taxon>
        <taxon>Thermomonosporaceae</taxon>
        <taxon>Actinomadura</taxon>
    </lineage>
</organism>
<proteinExistence type="predicted"/>
<evidence type="ECO:0000256" key="1">
    <source>
        <dbReference type="SAM" id="Phobius"/>
    </source>
</evidence>
<protein>
    <submittedName>
        <fullName evidence="2">Uncharacterized protein</fullName>
    </submittedName>
</protein>
<name>A0ABS3RT34_9ACTN</name>
<keyword evidence="3" id="KW-1185">Reference proteome</keyword>
<keyword evidence="1" id="KW-1133">Transmembrane helix</keyword>